<dbReference type="GO" id="GO:0009116">
    <property type="term" value="P:nucleoside metabolic process"/>
    <property type="evidence" value="ECO:0007669"/>
    <property type="project" value="InterPro"/>
</dbReference>
<dbReference type="Pfam" id="PF01048">
    <property type="entry name" value="PNP_UDP_1"/>
    <property type="match status" value="1"/>
</dbReference>
<proteinExistence type="predicted"/>
<reference evidence="3 4" key="1">
    <citation type="submission" date="2019-10" db="EMBL/GenBank/DDBJ databases">
        <authorList>
            <person name="Palmer J.M."/>
        </authorList>
    </citation>
    <scope>NUCLEOTIDE SEQUENCE [LARGE SCALE GENOMIC DNA]</scope>
    <source>
        <strain evidence="3 4">TWF730</strain>
    </source>
</reference>
<gene>
    <name evidence="3" type="ORF">TWF730_007448</name>
</gene>
<organism evidence="3 4">
    <name type="scientific">Orbilia blumenaviensis</name>
    <dbReference type="NCBI Taxonomy" id="1796055"/>
    <lineage>
        <taxon>Eukaryota</taxon>
        <taxon>Fungi</taxon>
        <taxon>Dikarya</taxon>
        <taxon>Ascomycota</taxon>
        <taxon>Pezizomycotina</taxon>
        <taxon>Orbiliomycetes</taxon>
        <taxon>Orbiliales</taxon>
        <taxon>Orbiliaceae</taxon>
        <taxon>Orbilia</taxon>
    </lineage>
</organism>
<evidence type="ECO:0000313" key="4">
    <source>
        <dbReference type="Proteomes" id="UP001373714"/>
    </source>
</evidence>
<keyword evidence="4" id="KW-1185">Reference proteome</keyword>
<dbReference type="InterPro" id="IPR053137">
    <property type="entry name" value="NLR-like"/>
</dbReference>
<dbReference type="PANTHER" id="PTHR46082">
    <property type="entry name" value="ATP/GTP-BINDING PROTEIN-RELATED"/>
    <property type="match status" value="1"/>
</dbReference>
<dbReference type="GO" id="GO:0003824">
    <property type="term" value="F:catalytic activity"/>
    <property type="evidence" value="ECO:0007669"/>
    <property type="project" value="InterPro"/>
</dbReference>
<feature type="domain" description="DUF7580" evidence="2">
    <location>
        <begin position="4"/>
        <end position="179"/>
    </location>
</feature>
<dbReference type="SUPFAM" id="SSF53167">
    <property type="entry name" value="Purine and uridine phosphorylases"/>
    <property type="match status" value="1"/>
</dbReference>
<sequence length="637" mass="71199">MTNRFTLKEKRILALKLGLCFLNFFDARYMTESWKSSGITFLALPELKIQESQIYINCSLGLRRSQESEWYQPGHPVLTSFARLLLEIDEGQKWPGPSDNNGSDHTAMWVELCNYVENVKIHRGRNFYLEAVTKILYLHTALNEARETLTSENSEDVDIKVRSLMYTSIVSLLELEVPEETRKRFKCEAVTISEKYQLGTDEILNTRRSKNITPTVFQPTRIDSFGTQCDLNSDADGEGISRISLHEASHRLGQSQAVTRNLNNCHGENAPQLSSLAQKISRSRSITLPGSQPSLMGPMAPHKFYIAIVCALSLEADAVQKIFSETYEDGGESHPKQKGDQNIYTTGRIDQQDVVLCHLPRMGVSSAAGAAACLRVSYPDIKVVLIVGICGAIPFLSKKEIILGDIIISDSVVKYDYGRQYPNGFERKNGEEEILGPVDPQIQGLLEKLRTKNTRERFQKDTLKFLEILQEVECEYQYPGAGHDILFPAAYPHKAYRKKVLANCTCSRCTITCDDVCNGIRKKDCGALGCGGEEIKRRRLTENDITPSVHIGKIASADTVMRSGKHRDQLAKEEGVIGFEMEGAGVWGKMPCVVIKGVCDYADSHKNKTWQSYAAATAAAAAASFLKYWVSNTYRES</sequence>
<dbReference type="PANTHER" id="PTHR46082:SF6">
    <property type="entry name" value="AAA+ ATPASE DOMAIN-CONTAINING PROTEIN-RELATED"/>
    <property type="match status" value="1"/>
</dbReference>
<dbReference type="Gene3D" id="3.40.50.1580">
    <property type="entry name" value="Nucleoside phosphorylase domain"/>
    <property type="match status" value="1"/>
</dbReference>
<comment type="caution">
    <text evidence="3">The sequence shown here is derived from an EMBL/GenBank/DDBJ whole genome shotgun (WGS) entry which is preliminary data.</text>
</comment>
<accession>A0AAV9V900</accession>
<evidence type="ECO:0000259" key="2">
    <source>
        <dbReference type="Pfam" id="PF24476"/>
    </source>
</evidence>
<evidence type="ECO:0000313" key="3">
    <source>
        <dbReference type="EMBL" id="KAK6358093.1"/>
    </source>
</evidence>
<evidence type="ECO:0000259" key="1">
    <source>
        <dbReference type="Pfam" id="PF01048"/>
    </source>
</evidence>
<dbReference type="EMBL" id="JAVHNS010000004">
    <property type="protein sequence ID" value="KAK6358093.1"/>
    <property type="molecule type" value="Genomic_DNA"/>
</dbReference>
<protein>
    <recommendedName>
        <fullName evidence="5">Nucleoside phosphorylase domain-containing protein</fullName>
    </recommendedName>
</protein>
<evidence type="ECO:0008006" key="5">
    <source>
        <dbReference type="Google" id="ProtNLM"/>
    </source>
</evidence>
<dbReference type="Proteomes" id="UP001373714">
    <property type="component" value="Unassembled WGS sequence"/>
</dbReference>
<dbReference type="InterPro" id="IPR000845">
    <property type="entry name" value="Nucleoside_phosphorylase_d"/>
</dbReference>
<feature type="domain" description="Nucleoside phosphorylase" evidence="1">
    <location>
        <begin position="306"/>
        <end position="448"/>
    </location>
</feature>
<dbReference type="AlphaFoldDB" id="A0AAV9V900"/>
<dbReference type="InterPro" id="IPR056002">
    <property type="entry name" value="DUF7580"/>
</dbReference>
<name>A0AAV9V900_9PEZI</name>
<dbReference type="Pfam" id="PF24476">
    <property type="entry name" value="DUF7580"/>
    <property type="match status" value="1"/>
</dbReference>
<dbReference type="InterPro" id="IPR035994">
    <property type="entry name" value="Nucleoside_phosphorylase_sf"/>
</dbReference>